<dbReference type="Proteomes" id="UP001153069">
    <property type="component" value="Unassembled WGS sequence"/>
</dbReference>
<dbReference type="GO" id="GO:0004383">
    <property type="term" value="F:guanylate cyclase activity"/>
    <property type="evidence" value="ECO:0007669"/>
    <property type="project" value="TreeGrafter"/>
</dbReference>
<dbReference type="GO" id="GO:0005886">
    <property type="term" value="C:plasma membrane"/>
    <property type="evidence" value="ECO:0007669"/>
    <property type="project" value="TreeGrafter"/>
</dbReference>
<evidence type="ECO:0000256" key="2">
    <source>
        <dbReference type="ARBA" id="ARBA00022692"/>
    </source>
</evidence>
<feature type="transmembrane region" description="Helical" evidence="8">
    <location>
        <begin position="459"/>
        <end position="479"/>
    </location>
</feature>
<evidence type="ECO:0000256" key="7">
    <source>
        <dbReference type="SAM" id="MobiDB-lite"/>
    </source>
</evidence>
<dbReference type="Pfam" id="PF00211">
    <property type="entry name" value="Guanylate_cyc"/>
    <property type="match status" value="1"/>
</dbReference>
<dbReference type="GO" id="GO:0035556">
    <property type="term" value="P:intracellular signal transduction"/>
    <property type="evidence" value="ECO:0007669"/>
    <property type="project" value="InterPro"/>
</dbReference>
<feature type="transmembrane region" description="Helical" evidence="8">
    <location>
        <begin position="60"/>
        <end position="82"/>
    </location>
</feature>
<dbReference type="OrthoDB" id="10006362at2759"/>
<keyword evidence="11" id="KW-1185">Reference proteome</keyword>
<evidence type="ECO:0000256" key="8">
    <source>
        <dbReference type="SAM" id="Phobius"/>
    </source>
</evidence>
<dbReference type="PANTHER" id="PTHR11920">
    <property type="entry name" value="GUANYLYL CYCLASE"/>
    <property type="match status" value="1"/>
</dbReference>
<keyword evidence="6" id="KW-0456">Lyase</keyword>
<sequence>MAERVESDDSSMSIFLDDIEGMDDTCIFDDIIPEEEENCLEDPGEQRKFKLATKETRNVLILRIAVSFVLLCGALGISLTVFRYSRENEKQAFEQAFADSSRKLVDHFLLNAKRRVDAINNLATAITSHALSSPDRWPFVTIPNWERRVTGVLDQAQIISLTLMPIVTNETRPMWETYSVYKQEWFLESMTVRREEQVALKGEDTVARDEAESLTALEAVGDGLDKTFRINPSIYRIDGLNAAPETTDGPYLPVWQFAPSIPISDVVNFNTLSHPSYALEAASCMAHQTTVIGRAFDFSNETNPEVAGRKAFLNLFLNRWRNGGNDYEDGPVSDLYLPIFNDFSKDKTIVGVLLANVYWQIYFSDVLAENAHGVVAVLENQCLGPPSQSFTYIIHGEKARYVGAGDLHDVQYDYLEAETGFGAFLPGEGREGIDYNCIYNVRVYPSNEMQRGFFTNTPYVFAGSVLVVFVFTSLIFLTYDRCVQRRQRVLKKTAEDSNEVLASFFPPIVRERLFGPQTSATLSDSSTTRRSSSTAMSKSLTRRSSTSFSVSNKHTKRRQSSMPELSPSYDLEEVVVDDSLPIADLYENCTVFFADIAGFTAWSSKRQPGEVFKLLETLYGSFDRAAKRMGVFKVETIGDCYLCVTGLPSPQVLHAVIMSRFSARCLVEMTQVCNKLVALLGEETATLGLRIGLHSGPVTAGVLRNDKSRYQLFGDTVNTAARMESNGQKGRIQISQQTADLLREAGKGDWARPRKGQIEAKGQDLEILLPFLLLSIQVGDAPCNSFHIRSSNDIQLEYTI</sequence>
<dbReference type="Gene3D" id="3.30.70.1230">
    <property type="entry name" value="Nucleotide cyclase"/>
    <property type="match status" value="1"/>
</dbReference>
<keyword evidence="4 8" id="KW-1133">Transmembrane helix</keyword>
<accession>A0A9N8EI31</accession>
<proteinExistence type="predicted"/>
<feature type="domain" description="Guanylate cyclase" evidence="9">
    <location>
        <begin position="590"/>
        <end position="724"/>
    </location>
</feature>
<evidence type="ECO:0000313" key="11">
    <source>
        <dbReference type="Proteomes" id="UP001153069"/>
    </source>
</evidence>
<reference evidence="10" key="1">
    <citation type="submission" date="2020-06" db="EMBL/GenBank/DDBJ databases">
        <authorList>
            <consortium name="Plant Systems Biology data submission"/>
        </authorList>
    </citation>
    <scope>NUCLEOTIDE SEQUENCE</scope>
    <source>
        <strain evidence="10">D6</strain>
    </source>
</reference>
<dbReference type="AlphaFoldDB" id="A0A9N8EI31"/>
<dbReference type="GO" id="GO:0001653">
    <property type="term" value="F:peptide receptor activity"/>
    <property type="evidence" value="ECO:0007669"/>
    <property type="project" value="TreeGrafter"/>
</dbReference>
<feature type="compositionally biased region" description="Low complexity" evidence="7">
    <location>
        <begin position="519"/>
        <end position="539"/>
    </location>
</feature>
<comment type="subcellular location">
    <subcellularLocation>
        <location evidence="1">Membrane</location>
    </subcellularLocation>
</comment>
<keyword evidence="2 8" id="KW-0812">Transmembrane</keyword>
<evidence type="ECO:0000256" key="5">
    <source>
        <dbReference type="ARBA" id="ARBA00023136"/>
    </source>
</evidence>
<gene>
    <name evidence="10" type="ORF">SEMRO_1200_G251840.1</name>
</gene>
<keyword evidence="3" id="KW-0547">Nucleotide-binding</keyword>
<protein>
    <submittedName>
        <fullName evidence="10">Receptor-type guanylate cyclase gcy</fullName>
    </submittedName>
</protein>
<dbReference type="InterPro" id="IPR050401">
    <property type="entry name" value="Cyclic_nucleotide_synthase"/>
</dbReference>
<feature type="compositionally biased region" description="Polar residues" evidence="7">
    <location>
        <begin position="542"/>
        <end position="552"/>
    </location>
</feature>
<dbReference type="PROSITE" id="PS50125">
    <property type="entry name" value="GUANYLATE_CYCLASE_2"/>
    <property type="match status" value="1"/>
</dbReference>
<evidence type="ECO:0000256" key="3">
    <source>
        <dbReference type="ARBA" id="ARBA00022741"/>
    </source>
</evidence>
<dbReference type="GO" id="GO:0004016">
    <property type="term" value="F:adenylate cyclase activity"/>
    <property type="evidence" value="ECO:0007669"/>
    <property type="project" value="TreeGrafter"/>
</dbReference>
<feature type="region of interest" description="Disordered" evidence="7">
    <location>
        <begin position="519"/>
        <end position="565"/>
    </location>
</feature>
<evidence type="ECO:0000313" key="10">
    <source>
        <dbReference type="EMBL" id="CAB9521492.1"/>
    </source>
</evidence>
<dbReference type="SUPFAM" id="SSF55073">
    <property type="entry name" value="Nucleotide cyclase"/>
    <property type="match status" value="1"/>
</dbReference>
<evidence type="ECO:0000256" key="1">
    <source>
        <dbReference type="ARBA" id="ARBA00004370"/>
    </source>
</evidence>
<dbReference type="PANTHER" id="PTHR11920:SF335">
    <property type="entry name" value="GUANYLATE CYCLASE"/>
    <property type="match status" value="1"/>
</dbReference>
<dbReference type="EMBL" id="CAICTM010001198">
    <property type="protein sequence ID" value="CAB9521492.1"/>
    <property type="molecule type" value="Genomic_DNA"/>
</dbReference>
<dbReference type="SMART" id="SM00044">
    <property type="entry name" value="CYCc"/>
    <property type="match status" value="1"/>
</dbReference>
<keyword evidence="10" id="KW-0675">Receptor</keyword>
<dbReference type="GO" id="GO:0007168">
    <property type="term" value="P:receptor guanylyl cyclase signaling pathway"/>
    <property type="evidence" value="ECO:0007669"/>
    <property type="project" value="TreeGrafter"/>
</dbReference>
<dbReference type="InterPro" id="IPR029787">
    <property type="entry name" value="Nucleotide_cyclase"/>
</dbReference>
<evidence type="ECO:0000259" key="9">
    <source>
        <dbReference type="PROSITE" id="PS50125"/>
    </source>
</evidence>
<organism evidence="10 11">
    <name type="scientific">Seminavis robusta</name>
    <dbReference type="NCBI Taxonomy" id="568900"/>
    <lineage>
        <taxon>Eukaryota</taxon>
        <taxon>Sar</taxon>
        <taxon>Stramenopiles</taxon>
        <taxon>Ochrophyta</taxon>
        <taxon>Bacillariophyta</taxon>
        <taxon>Bacillariophyceae</taxon>
        <taxon>Bacillariophycidae</taxon>
        <taxon>Naviculales</taxon>
        <taxon>Naviculaceae</taxon>
        <taxon>Seminavis</taxon>
    </lineage>
</organism>
<evidence type="ECO:0000256" key="6">
    <source>
        <dbReference type="ARBA" id="ARBA00023239"/>
    </source>
</evidence>
<dbReference type="InterPro" id="IPR001054">
    <property type="entry name" value="A/G_cyclase"/>
</dbReference>
<evidence type="ECO:0000256" key="4">
    <source>
        <dbReference type="ARBA" id="ARBA00022989"/>
    </source>
</evidence>
<dbReference type="CDD" id="cd07302">
    <property type="entry name" value="CHD"/>
    <property type="match status" value="1"/>
</dbReference>
<keyword evidence="5 8" id="KW-0472">Membrane</keyword>
<dbReference type="GO" id="GO:0000166">
    <property type="term" value="F:nucleotide binding"/>
    <property type="evidence" value="ECO:0007669"/>
    <property type="project" value="UniProtKB-KW"/>
</dbReference>
<name>A0A9N8EI31_9STRA</name>
<comment type="caution">
    <text evidence="10">The sequence shown here is derived from an EMBL/GenBank/DDBJ whole genome shotgun (WGS) entry which is preliminary data.</text>
</comment>